<dbReference type="CDD" id="cd07123">
    <property type="entry name" value="ALDH_F4-17_P5CDH"/>
    <property type="match status" value="1"/>
</dbReference>
<protein>
    <recommendedName>
        <fullName evidence="7">L-glutamate gamma-semialdehyde dehydrogenase</fullName>
        <ecNumber evidence="3">1.2.1.88</ecNumber>
    </recommendedName>
    <alternativeName>
        <fullName evidence="7">L-glutamate gamma-semialdehyde dehydrogenase</fullName>
    </alternativeName>
</protein>
<evidence type="ECO:0000256" key="7">
    <source>
        <dbReference type="ARBA" id="ARBA00032259"/>
    </source>
</evidence>
<keyword evidence="4" id="KW-0560">Oxidoreductase</keyword>
<keyword evidence="6" id="KW-0642">Proline metabolism</keyword>
<evidence type="ECO:0000256" key="2">
    <source>
        <dbReference type="ARBA" id="ARBA00009986"/>
    </source>
</evidence>
<gene>
    <name evidence="10" type="primary">pruA</name>
    <name evidence="10" type="ORF">GCM10022408_22270</name>
</gene>
<dbReference type="InterPro" id="IPR005931">
    <property type="entry name" value="P5CDH/ALDH4A1"/>
</dbReference>
<dbReference type="InterPro" id="IPR016163">
    <property type="entry name" value="Ald_DH_C"/>
</dbReference>
<comment type="catalytic activity">
    <reaction evidence="8">
        <text>L-glutamate 5-semialdehyde + NAD(+) + H2O = L-glutamate + NADH + 2 H(+)</text>
        <dbReference type="Rhea" id="RHEA:30235"/>
        <dbReference type="ChEBI" id="CHEBI:15377"/>
        <dbReference type="ChEBI" id="CHEBI:15378"/>
        <dbReference type="ChEBI" id="CHEBI:29985"/>
        <dbReference type="ChEBI" id="CHEBI:57540"/>
        <dbReference type="ChEBI" id="CHEBI:57945"/>
        <dbReference type="ChEBI" id="CHEBI:58066"/>
        <dbReference type="EC" id="1.2.1.88"/>
    </reaction>
</comment>
<dbReference type="PANTHER" id="PTHR42862:SF1">
    <property type="entry name" value="DELTA-1-PYRROLINE-5-CARBOXYLATE DEHYDROGENASE 2, ISOFORM A-RELATED"/>
    <property type="match status" value="1"/>
</dbReference>
<keyword evidence="11" id="KW-1185">Reference proteome</keyword>
<dbReference type="InterPro" id="IPR050485">
    <property type="entry name" value="Proline_metab_enzyme"/>
</dbReference>
<keyword evidence="5" id="KW-0520">NAD</keyword>
<dbReference type="Pfam" id="PF00171">
    <property type="entry name" value="Aldedh"/>
    <property type="match status" value="1"/>
</dbReference>
<dbReference type="InterPro" id="IPR016160">
    <property type="entry name" value="Ald_DH_CS_CYS"/>
</dbReference>
<sequence length="554" mass="60949">MANGFFNVPTPINEPVKGYAPSSPERVELLKTLKEFKQQQRDIPMHIGGQEVRTGKTKNITPPHDHKFVLGQFHEGDKTHVQQAIDAALAARANWAEMPWEHRAAIFLKAADLLAGPYRARINAATMLAQSKNCFQAEIDAACELIDFFRFNVHFMQQIYQQQPESLPGMWNRLEHRPLEGFVFALTPFNFTSIAGNLPTAVAMMGNVVVWKPANTQIYSAQVLMELFREAGVPDGVINLVYVDGPTAGDVIFKHRDFAGIHFTGSTGVFQNIWKTIGQNIASYKSYPRIVGETGGKDFILAHPSAHAKAVAVGMSRGAFEYQGQKCSAASRVYLPSNLADEILGYVKEDLASFKMGDVEDFSNFINAVISEASFDKLARYIDGAKADPNAEIVAGGGYDKSKGYFIEPTVIVTKDPKYVTMCEELFGPVLTVHIYDADKFEETLELVDSTSPYALTGAIFAQDRYAIDLASKKLVHAAGNFYINDKPTGAVVGQQPFGGARASGTNDKAGSLLNLLRWVSPRAIKETFVPVTDYRYPFLGAAPAEDLNRDKGL</sequence>
<comment type="similarity">
    <text evidence="2">Belongs to the aldehyde dehydrogenase family.</text>
</comment>
<dbReference type="RefSeq" id="WP_345073060.1">
    <property type="nucleotide sequence ID" value="NZ_BAABDJ010000022.1"/>
</dbReference>
<dbReference type="InterPro" id="IPR016161">
    <property type="entry name" value="Ald_DH/histidinol_DH"/>
</dbReference>
<reference evidence="11" key="1">
    <citation type="journal article" date="2019" name="Int. J. Syst. Evol. Microbiol.">
        <title>The Global Catalogue of Microorganisms (GCM) 10K type strain sequencing project: providing services to taxonomists for standard genome sequencing and annotation.</title>
        <authorList>
            <consortium name="The Broad Institute Genomics Platform"/>
            <consortium name="The Broad Institute Genome Sequencing Center for Infectious Disease"/>
            <person name="Wu L."/>
            <person name="Ma J."/>
        </authorList>
    </citation>
    <scope>NUCLEOTIDE SEQUENCE [LARGE SCALE GENOMIC DNA]</scope>
    <source>
        <strain evidence="11">JCM 17224</strain>
    </source>
</reference>
<dbReference type="Gene3D" id="3.40.605.10">
    <property type="entry name" value="Aldehyde Dehydrogenase, Chain A, domain 1"/>
    <property type="match status" value="1"/>
</dbReference>
<comment type="pathway">
    <text evidence="1">Amino-acid degradation; L-proline degradation into L-glutamate; L-glutamate from L-proline: step 2/2.</text>
</comment>
<evidence type="ECO:0000256" key="3">
    <source>
        <dbReference type="ARBA" id="ARBA00012884"/>
    </source>
</evidence>
<organism evidence="10 11">
    <name type="scientific">Hymenobacter fastidiosus</name>
    <dbReference type="NCBI Taxonomy" id="486264"/>
    <lineage>
        <taxon>Bacteria</taxon>
        <taxon>Pseudomonadati</taxon>
        <taxon>Bacteroidota</taxon>
        <taxon>Cytophagia</taxon>
        <taxon>Cytophagales</taxon>
        <taxon>Hymenobacteraceae</taxon>
        <taxon>Hymenobacter</taxon>
    </lineage>
</organism>
<dbReference type="EC" id="1.2.1.88" evidence="3"/>
<evidence type="ECO:0000256" key="8">
    <source>
        <dbReference type="ARBA" id="ARBA00048142"/>
    </source>
</evidence>
<evidence type="ECO:0000313" key="10">
    <source>
        <dbReference type="EMBL" id="GAA4009699.1"/>
    </source>
</evidence>
<proteinExistence type="inferred from homology"/>
<evidence type="ECO:0000256" key="4">
    <source>
        <dbReference type="ARBA" id="ARBA00023002"/>
    </source>
</evidence>
<evidence type="ECO:0000256" key="1">
    <source>
        <dbReference type="ARBA" id="ARBA00004786"/>
    </source>
</evidence>
<dbReference type="InterPro" id="IPR015590">
    <property type="entry name" value="Aldehyde_DH_dom"/>
</dbReference>
<dbReference type="NCBIfam" id="TIGR01236">
    <property type="entry name" value="D1pyr5carbox1"/>
    <property type="match status" value="1"/>
</dbReference>
<evidence type="ECO:0000256" key="6">
    <source>
        <dbReference type="ARBA" id="ARBA00023062"/>
    </source>
</evidence>
<dbReference type="PANTHER" id="PTHR42862">
    <property type="entry name" value="DELTA-1-PYRROLINE-5-CARBOXYLATE DEHYDROGENASE 1, ISOFORM A-RELATED"/>
    <property type="match status" value="1"/>
</dbReference>
<evidence type="ECO:0000259" key="9">
    <source>
        <dbReference type="Pfam" id="PF00171"/>
    </source>
</evidence>
<accession>A0ABP7SC29</accession>
<dbReference type="SUPFAM" id="SSF53720">
    <property type="entry name" value="ALDH-like"/>
    <property type="match status" value="1"/>
</dbReference>
<name>A0ABP7SC29_9BACT</name>
<evidence type="ECO:0000313" key="11">
    <source>
        <dbReference type="Proteomes" id="UP001500567"/>
    </source>
</evidence>
<comment type="caution">
    <text evidence="10">The sequence shown here is derived from an EMBL/GenBank/DDBJ whole genome shotgun (WGS) entry which is preliminary data.</text>
</comment>
<dbReference type="InterPro" id="IPR016162">
    <property type="entry name" value="Ald_DH_N"/>
</dbReference>
<dbReference type="Proteomes" id="UP001500567">
    <property type="component" value="Unassembled WGS sequence"/>
</dbReference>
<dbReference type="PROSITE" id="PS00070">
    <property type="entry name" value="ALDEHYDE_DEHYDR_CYS"/>
    <property type="match status" value="1"/>
</dbReference>
<evidence type="ECO:0000256" key="5">
    <source>
        <dbReference type="ARBA" id="ARBA00023027"/>
    </source>
</evidence>
<dbReference type="Gene3D" id="3.40.309.10">
    <property type="entry name" value="Aldehyde Dehydrogenase, Chain A, domain 2"/>
    <property type="match status" value="1"/>
</dbReference>
<dbReference type="EMBL" id="BAABDJ010000022">
    <property type="protein sequence ID" value="GAA4009699.1"/>
    <property type="molecule type" value="Genomic_DNA"/>
</dbReference>
<feature type="domain" description="Aldehyde dehydrogenase" evidence="9">
    <location>
        <begin position="58"/>
        <end position="511"/>
    </location>
</feature>